<dbReference type="EMBL" id="GDHF01025498">
    <property type="protein sequence ID" value="JAI26816.1"/>
    <property type="molecule type" value="Transcribed_RNA"/>
</dbReference>
<name>A0A0K8WE87_BACLA</name>
<feature type="domain" description="Dipeptidylpeptidase IV N-terminal" evidence="2">
    <location>
        <begin position="441"/>
        <end position="693"/>
    </location>
</feature>
<feature type="compositionally biased region" description="Acidic residues" evidence="1">
    <location>
        <begin position="193"/>
        <end position="206"/>
    </location>
</feature>
<dbReference type="GO" id="GO:0008239">
    <property type="term" value="F:dipeptidyl-peptidase activity"/>
    <property type="evidence" value="ECO:0007669"/>
    <property type="project" value="TreeGrafter"/>
</dbReference>
<evidence type="ECO:0000256" key="1">
    <source>
        <dbReference type="SAM" id="MobiDB-lite"/>
    </source>
</evidence>
<evidence type="ECO:0000313" key="4">
    <source>
        <dbReference type="EMBL" id="JAI26816.1"/>
    </source>
</evidence>
<dbReference type="OrthoDB" id="16520at2759"/>
<feature type="region of interest" description="Disordered" evidence="1">
    <location>
        <begin position="178"/>
        <end position="215"/>
    </location>
</feature>
<feature type="region of interest" description="Disordered" evidence="1">
    <location>
        <begin position="1"/>
        <end position="32"/>
    </location>
</feature>
<dbReference type="InterPro" id="IPR050278">
    <property type="entry name" value="Serine_Prot_S9B/DPPIV"/>
</dbReference>
<accession>A0A0K8WE87</accession>
<dbReference type="PANTHER" id="PTHR11731:SF193">
    <property type="entry name" value="DIPEPTIDYL PEPTIDASE 9"/>
    <property type="match status" value="1"/>
</dbReference>
<sequence length="701" mass="76420">MDTSLTQQRNRLKPAPTTTTTSAANASPLSSSISGGTSAILTNHNNISNNAGIVNANRSVGSASVAIMTSSGAVIPITPLTQLSTQSSSLERITTTSSLANLLDGFTSRVSGDRTQNAVSTPSSISSLGNTANAFYSSLGLAFNSLTSPISTVAAAAQATTAEAAAVVVAAASAISNHLSSPTSGTPPNMEGLYDDDDCEDDDEDDDRHVPAPTPKKTWSEIKSIVNDMRKQLVNLSSMMPSNIQFRTLSDGRVRCYFLSTPPNAWEPTLLYADININAAEETILQNSPPLTDINDSIESVKVCNNIASVSDGGSDNVADSLGNVVTNRLPSPTSSHASSPILNSSFLRYSSNKRLQWKVVLQQPMSSVAATAASGGVNLWSREFQLLQERKRLSTWGITSYELHKPSGKIVFPCFSDLYQCLDTGYNTSPLFPTQLRTCPQWAALDPQICPQNSDLIAYISGSDIWVTHTVSGHEERLTFVHDGRRSIADDPLSAGVPSYIMLEEFSRFQGYWWQPHSNDGVYRIVYEEVDESDVCLYTFPSSQATPGEIEEYRFPRAGTANAKSKLKLVQFVLNESLQISDVCIKDLPYSLSVVFPWLEYIVRIGWTPDSNYVWMQGLNRKQQRLDLVLIPLDNFCETYTSTASSPSGSADHSWKSPYCRAVSPLQVIYSQTSDTWVNVHDLLYFLEITDTTVTFFVGL</sequence>
<dbReference type="EMBL" id="GDHF01002912">
    <property type="protein sequence ID" value="JAI49402.1"/>
    <property type="molecule type" value="Transcribed_RNA"/>
</dbReference>
<dbReference type="Gene3D" id="2.140.10.30">
    <property type="entry name" value="Dipeptidylpeptidase IV, N-terminal domain"/>
    <property type="match status" value="1"/>
</dbReference>
<gene>
    <name evidence="5" type="primary">DPP9_4</name>
    <name evidence="3" type="synonym">DPP9_0</name>
    <name evidence="4" type="synonym">DPP9_3</name>
    <name evidence="3" type="ORF">c0_g1_i3</name>
    <name evidence="4" type="ORF">c0_g1_i8</name>
    <name evidence="5" type="ORF">c0_g1_i9</name>
</gene>
<reference evidence="5" key="1">
    <citation type="submission" date="2015-06" db="EMBL/GenBank/DDBJ databases">
        <authorList>
            <person name="Hoefler B.C."/>
            <person name="Straight P.D."/>
        </authorList>
    </citation>
    <scope>NUCLEOTIDE SEQUENCE</scope>
</reference>
<dbReference type="AlphaFoldDB" id="A0A0K8WE87"/>
<evidence type="ECO:0000313" key="3">
    <source>
        <dbReference type="EMBL" id="JAI18689.1"/>
    </source>
</evidence>
<feature type="compositionally biased region" description="Polar residues" evidence="1">
    <location>
        <begin position="178"/>
        <end position="187"/>
    </location>
</feature>
<evidence type="ECO:0000313" key="5">
    <source>
        <dbReference type="EMBL" id="JAI49402.1"/>
    </source>
</evidence>
<dbReference type="GO" id="GO:0006508">
    <property type="term" value="P:proteolysis"/>
    <property type="evidence" value="ECO:0007669"/>
    <property type="project" value="InterPro"/>
</dbReference>
<dbReference type="EMBL" id="GDHF01033625">
    <property type="protein sequence ID" value="JAI18689.1"/>
    <property type="molecule type" value="Transcribed_RNA"/>
</dbReference>
<proteinExistence type="predicted"/>
<protein>
    <submittedName>
        <fullName evidence="5">Dipeptidyl peptidase 9</fullName>
    </submittedName>
</protein>
<feature type="compositionally biased region" description="Low complexity" evidence="1">
    <location>
        <begin position="15"/>
        <end position="32"/>
    </location>
</feature>
<organism evidence="5">
    <name type="scientific">Bactrocera latifrons</name>
    <name type="common">Malaysian fruit fly</name>
    <name type="synonym">Chaetodacus latifrons</name>
    <dbReference type="NCBI Taxonomy" id="174628"/>
    <lineage>
        <taxon>Eukaryota</taxon>
        <taxon>Metazoa</taxon>
        <taxon>Ecdysozoa</taxon>
        <taxon>Arthropoda</taxon>
        <taxon>Hexapoda</taxon>
        <taxon>Insecta</taxon>
        <taxon>Pterygota</taxon>
        <taxon>Neoptera</taxon>
        <taxon>Endopterygota</taxon>
        <taxon>Diptera</taxon>
        <taxon>Brachycera</taxon>
        <taxon>Muscomorpha</taxon>
        <taxon>Tephritoidea</taxon>
        <taxon>Tephritidae</taxon>
        <taxon>Bactrocera</taxon>
        <taxon>Bactrocera</taxon>
    </lineage>
</organism>
<dbReference type="InterPro" id="IPR002469">
    <property type="entry name" value="Peptidase_S9B_N"/>
</dbReference>
<dbReference type="SUPFAM" id="SSF82171">
    <property type="entry name" value="DPP6 N-terminal domain-like"/>
    <property type="match status" value="1"/>
</dbReference>
<dbReference type="PANTHER" id="PTHR11731">
    <property type="entry name" value="PROTEASE FAMILY S9B,C DIPEPTIDYL-PEPTIDASE IV-RELATED"/>
    <property type="match status" value="1"/>
</dbReference>
<evidence type="ECO:0000259" key="2">
    <source>
        <dbReference type="Pfam" id="PF00930"/>
    </source>
</evidence>
<dbReference type="Pfam" id="PF00930">
    <property type="entry name" value="DPPIV_N"/>
    <property type="match status" value="1"/>
</dbReference>